<protein>
    <submittedName>
        <fullName evidence="4">Hpt domain-containing protein</fullName>
    </submittedName>
</protein>
<accession>A0AAX2ELE9</accession>
<gene>
    <name evidence="5" type="ORF">SAMN03159428_00218</name>
    <name evidence="4" type="ORF">SAMN03159514_00219</name>
</gene>
<dbReference type="EMBL" id="FPAV01000001">
    <property type="protein sequence ID" value="SFT36969.1"/>
    <property type="molecule type" value="Genomic_DNA"/>
</dbReference>
<feature type="domain" description="HPt" evidence="3">
    <location>
        <begin position="133"/>
        <end position="235"/>
    </location>
</feature>
<keyword evidence="6" id="KW-1185">Reference proteome</keyword>
<dbReference type="SUPFAM" id="SSF47226">
    <property type="entry name" value="Histidine-containing phosphotransfer domain, HPT domain"/>
    <property type="match status" value="1"/>
</dbReference>
<dbReference type="EMBL" id="FOYJ01000001">
    <property type="protein sequence ID" value="SFQ96194.1"/>
    <property type="molecule type" value="Genomic_DNA"/>
</dbReference>
<dbReference type="Proteomes" id="UP000198760">
    <property type="component" value="Unassembled WGS sequence"/>
</dbReference>
<comment type="caution">
    <text evidence="4">The sequence shown here is derived from an EMBL/GenBank/DDBJ whole genome shotgun (WGS) entry which is preliminary data.</text>
</comment>
<dbReference type="RefSeq" id="WP_072438156.1">
    <property type="nucleotide sequence ID" value="NZ_CABVLS010000011.1"/>
</dbReference>
<dbReference type="Pfam" id="PF01627">
    <property type="entry name" value="Hpt"/>
    <property type="match status" value="1"/>
</dbReference>
<dbReference type="InterPro" id="IPR036641">
    <property type="entry name" value="HPT_dom_sf"/>
</dbReference>
<dbReference type="Gene3D" id="1.20.120.160">
    <property type="entry name" value="HPT domain"/>
    <property type="match status" value="1"/>
</dbReference>
<evidence type="ECO:0000259" key="3">
    <source>
        <dbReference type="PROSITE" id="PS50894"/>
    </source>
</evidence>
<sequence length="238" mass="27158">MQGLPLLVITHRCEQQYRLQHAHPQKRIAGFNDAPGLLKQHRYHAIVFELDEQEKAGCDALESILAAELAGDVATTPLLLGCGDWSREQEENRLRLKGFDRLLPLMFSDEQVRAIPLRPEPDLHELCALAGHQQPVIEAMIPTLLRTLSSDLRQLENLQQDGSLIQIADLAHRMKSSFHLLGMRYARRRCITMERLPALLHEQRVNEAQATKMRHRFGIAVHESYQFLQRALGVTANE</sequence>
<reference evidence="6 7" key="1">
    <citation type="submission" date="2016-10" db="EMBL/GenBank/DDBJ databases">
        <authorList>
            <person name="Varghese N."/>
            <person name="Submissions S."/>
        </authorList>
    </citation>
    <scope>NUCLEOTIDE SEQUENCE [LARGE SCALE GENOMIC DNA]</scope>
    <source>
        <strain evidence="5 6">NFIX06</strain>
        <strain evidence="4 7">NFIX08</strain>
    </source>
</reference>
<dbReference type="AlphaFoldDB" id="A0AAX2ELE9"/>
<feature type="modified residue" description="Phosphohistidine" evidence="2">
    <location>
        <position position="172"/>
    </location>
</feature>
<evidence type="ECO:0000313" key="5">
    <source>
        <dbReference type="EMBL" id="SFT36969.1"/>
    </source>
</evidence>
<dbReference type="PROSITE" id="PS50894">
    <property type="entry name" value="HPT"/>
    <property type="match status" value="1"/>
</dbReference>
<evidence type="ECO:0000313" key="7">
    <source>
        <dbReference type="Proteomes" id="UP000199173"/>
    </source>
</evidence>
<proteinExistence type="predicted"/>
<dbReference type="Proteomes" id="UP000199173">
    <property type="component" value="Unassembled WGS sequence"/>
</dbReference>
<evidence type="ECO:0000313" key="6">
    <source>
        <dbReference type="Proteomes" id="UP000198760"/>
    </source>
</evidence>
<dbReference type="GO" id="GO:0004672">
    <property type="term" value="F:protein kinase activity"/>
    <property type="evidence" value="ECO:0007669"/>
    <property type="project" value="UniProtKB-ARBA"/>
</dbReference>
<organism evidence="4 7">
    <name type="scientific">Kosakonia radicincitans</name>
    <dbReference type="NCBI Taxonomy" id="283686"/>
    <lineage>
        <taxon>Bacteria</taxon>
        <taxon>Pseudomonadati</taxon>
        <taxon>Pseudomonadota</taxon>
        <taxon>Gammaproteobacteria</taxon>
        <taxon>Enterobacterales</taxon>
        <taxon>Enterobacteriaceae</taxon>
        <taxon>Kosakonia</taxon>
    </lineage>
</organism>
<keyword evidence="1" id="KW-0902">Two-component regulatory system</keyword>
<evidence type="ECO:0000256" key="1">
    <source>
        <dbReference type="ARBA" id="ARBA00023012"/>
    </source>
</evidence>
<evidence type="ECO:0000313" key="4">
    <source>
        <dbReference type="EMBL" id="SFQ96194.1"/>
    </source>
</evidence>
<dbReference type="GO" id="GO:0000160">
    <property type="term" value="P:phosphorelay signal transduction system"/>
    <property type="evidence" value="ECO:0007669"/>
    <property type="project" value="UniProtKB-KW"/>
</dbReference>
<name>A0AAX2ELE9_9ENTR</name>
<dbReference type="InterPro" id="IPR008207">
    <property type="entry name" value="Sig_transdc_His_kin_Hpt_dom"/>
</dbReference>
<evidence type="ECO:0000256" key="2">
    <source>
        <dbReference type="PROSITE-ProRule" id="PRU00110"/>
    </source>
</evidence>
<keyword evidence="2" id="KW-0597">Phosphoprotein</keyword>